<comment type="catalytic activity">
    <reaction evidence="3">
        <text>holo-[citrate lyase ACP] + acetate + ATP = acetyl-[citrate lyase ACP] + AMP + diphosphate</text>
        <dbReference type="Rhea" id="RHEA:23788"/>
        <dbReference type="Rhea" id="RHEA-COMP:10158"/>
        <dbReference type="Rhea" id="RHEA-COMP:13710"/>
        <dbReference type="ChEBI" id="CHEBI:30089"/>
        <dbReference type="ChEBI" id="CHEBI:30616"/>
        <dbReference type="ChEBI" id="CHEBI:33019"/>
        <dbReference type="ChEBI" id="CHEBI:82683"/>
        <dbReference type="ChEBI" id="CHEBI:137976"/>
        <dbReference type="ChEBI" id="CHEBI:456215"/>
        <dbReference type="EC" id="6.2.1.22"/>
    </reaction>
</comment>
<organism evidence="5 6">
    <name type="scientific">Sedimentibacter saalensis</name>
    <dbReference type="NCBI Taxonomy" id="130788"/>
    <lineage>
        <taxon>Bacteria</taxon>
        <taxon>Bacillati</taxon>
        <taxon>Bacillota</taxon>
        <taxon>Tissierellia</taxon>
        <taxon>Sedimentibacter</taxon>
    </lineage>
</organism>
<dbReference type="InterPro" id="IPR004821">
    <property type="entry name" value="Cyt_trans-like"/>
</dbReference>
<keyword evidence="6" id="KW-1185">Reference proteome</keyword>
<dbReference type="AlphaFoldDB" id="A0A562JB01"/>
<feature type="domain" description="N-acetyltransferase" evidence="4">
    <location>
        <begin position="6"/>
        <end position="130"/>
    </location>
</feature>
<dbReference type="InterPro" id="IPR016181">
    <property type="entry name" value="Acyl_CoA_acyltransferase"/>
</dbReference>
<sequence length="348" mass="40192">MFGQNVEIRTINLNSIRERNEVDVFLQKQDLILERDVEYTLAMYEEDRIVGTGSISGNVLKCIAIDPEYQGGGFSNKIISLLLNEQYYRGNTHLFIFTKPKNRKLFLDLGFYEITSVDDFVTLLENDPRGIRDFAENLKLQKHDGKVVSSIVMNCNPFTLGHRHLIETASKNSDVVHIFVVWEDRSVFPNEVRYKLIKEGVKDLKNVFVHRGKDYIISNSTFPSYFLKEKNAIVKIHTMLDVKIFGEFIAPALGINRRYVGEEKSDPVTNEYNLTMKELLKDYDIEVVEIPRIKNDEAAISASRVRELLKKDDFDSLKQLVPQTTFEFLISEEAKIIIGKIKNEKNKL</sequence>
<dbReference type="GO" id="GO:0008771">
    <property type="term" value="F:[citrate (pro-3S)-lyase] ligase activity"/>
    <property type="evidence" value="ECO:0007669"/>
    <property type="project" value="UniProtKB-EC"/>
</dbReference>
<keyword evidence="3 5" id="KW-0436">Ligase</keyword>
<dbReference type="SUPFAM" id="SSF55729">
    <property type="entry name" value="Acyl-CoA N-acyltransferases (Nat)"/>
    <property type="match status" value="1"/>
</dbReference>
<gene>
    <name evidence="5" type="ORF">LY60_01601</name>
</gene>
<dbReference type="Pfam" id="PF08218">
    <property type="entry name" value="Citrate_ly_lig"/>
    <property type="match status" value="1"/>
</dbReference>
<dbReference type="Gene3D" id="3.40.630.30">
    <property type="match status" value="1"/>
</dbReference>
<dbReference type="Gene3D" id="3.40.50.620">
    <property type="entry name" value="HUPs"/>
    <property type="match status" value="1"/>
</dbReference>
<evidence type="ECO:0000313" key="5">
    <source>
        <dbReference type="EMBL" id="TWH80341.1"/>
    </source>
</evidence>
<evidence type="ECO:0000256" key="1">
    <source>
        <dbReference type="ARBA" id="ARBA00022741"/>
    </source>
</evidence>
<comment type="function">
    <text evidence="3">Acetylation of prosthetic group (2-(5''-phosphoribosyl)-3'-dephosphocoenzyme-A) of the gamma subunit of citrate lyase.</text>
</comment>
<dbReference type="InterPro" id="IPR000182">
    <property type="entry name" value="GNAT_dom"/>
</dbReference>
<dbReference type="InterPro" id="IPR013166">
    <property type="entry name" value="Citrate_lyase_ligase_C"/>
</dbReference>
<dbReference type="SMART" id="SM00764">
    <property type="entry name" value="Citrate_ly_lig"/>
    <property type="match status" value="1"/>
</dbReference>
<keyword evidence="5" id="KW-0456">Lyase</keyword>
<dbReference type="PANTHER" id="PTHR40599:SF1">
    <property type="entry name" value="[CITRATE [PRO-3S]-LYASE] LIGASE"/>
    <property type="match status" value="1"/>
</dbReference>
<dbReference type="Pfam" id="PF13673">
    <property type="entry name" value="Acetyltransf_10"/>
    <property type="match status" value="1"/>
</dbReference>
<name>A0A562JB01_9FIRM</name>
<evidence type="ECO:0000256" key="3">
    <source>
        <dbReference type="PIRNR" id="PIRNR005751"/>
    </source>
</evidence>
<evidence type="ECO:0000313" key="6">
    <source>
        <dbReference type="Proteomes" id="UP000315343"/>
    </source>
</evidence>
<dbReference type="RefSeq" id="WP_145082141.1">
    <property type="nucleotide sequence ID" value="NZ_VLKH01000004.1"/>
</dbReference>
<dbReference type="GO" id="GO:0016829">
    <property type="term" value="F:lyase activity"/>
    <property type="evidence" value="ECO:0007669"/>
    <property type="project" value="UniProtKB-KW"/>
</dbReference>
<dbReference type="Proteomes" id="UP000315343">
    <property type="component" value="Unassembled WGS sequence"/>
</dbReference>
<dbReference type="GO" id="GO:0005524">
    <property type="term" value="F:ATP binding"/>
    <property type="evidence" value="ECO:0007669"/>
    <property type="project" value="UniProtKB-UniRule"/>
</dbReference>
<keyword evidence="1 3" id="KW-0547">Nucleotide-binding</keyword>
<accession>A0A562JB01</accession>
<dbReference type="EMBL" id="VLKH01000004">
    <property type="protein sequence ID" value="TWH80341.1"/>
    <property type="molecule type" value="Genomic_DNA"/>
</dbReference>
<comment type="caution">
    <text evidence="5">The sequence shown here is derived from an EMBL/GenBank/DDBJ whole genome shotgun (WGS) entry which is preliminary data.</text>
</comment>
<reference evidence="5 6" key="1">
    <citation type="submission" date="2019-07" db="EMBL/GenBank/DDBJ databases">
        <title>Genomic Encyclopedia of Type Strains, Phase I: the one thousand microbial genomes (KMG-I) project.</title>
        <authorList>
            <person name="Kyrpides N."/>
        </authorList>
    </citation>
    <scope>NUCLEOTIDE SEQUENCE [LARGE SCALE GENOMIC DNA]</scope>
    <source>
        <strain evidence="5 6">DSM 13558</strain>
    </source>
</reference>
<keyword evidence="2 3" id="KW-0067">ATP-binding</keyword>
<proteinExistence type="predicted"/>
<dbReference type="InterPro" id="IPR005216">
    <property type="entry name" value="Citrate_lyase_ligase"/>
</dbReference>
<dbReference type="GO" id="GO:0016747">
    <property type="term" value="F:acyltransferase activity, transferring groups other than amino-acyl groups"/>
    <property type="evidence" value="ECO:0007669"/>
    <property type="project" value="InterPro"/>
</dbReference>
<protein>
    <recommendedName>
        <fullName evidence="3">[Citrate [pro-3S]-lyase] ligase</fullName>
        <ecNumber evidence="3">6.2.1.22</ecNumber>
    </recommendedName>
</protein>
<dbReference type="PANTHER" id="PTHR40599">
    <property type="entry name" value="[CITRATE [PRO-3S]-LYASE] LIGASE"/>
    <property type="match status" value="1"/>
</dbReference>
<dbReference type="PIRSF" id="PIRSF005751">
    <property type="entry name" value="Acet_citr_lig"/>
    <property type="match status" value="1"/>
</dbReference>
<dbReference type="InterPro" id="IPR014729">
    <property type="entry name" value="Rossmann-like_a/b/a_fold"/>
</dbReference>
<dbReference type="PROSITE" id="PS51186">
    <property type="entry name" value="GNAT"/>
    <property type="match status" value="1"/>
</dbReference>
<dbReference type="NCBIfam" id="TIGR00125">
    <property type="entry name" value="cyt_tran_rel"/>
    <property type="match status" value="1"/>
</dbReference>
<dbReference type="OrthoDB" id="9779753at2"/>
<evidence type="ECO:0000259" key="4">
    <source>
        <dbReference type="PROSITE" id="PS51186"/>
    </source>
</evidence>
<dbReference type="EC" id="6.2.1.22" evidence="3"/>
<dbReference type="NCBIfam" id="TIGR00124">
    <property type="entry name" value="cit_ly_ligase"/>
    <property type="match status" value="1"/>
</dbReference>
<evidence type="ECO:0000256" key="2">
    <source>
        <dbReference type="ARBA" id="ARBA00022840"/>
    </source>
</evidence>
<dbReference type="SUPFAM" id="SSF52374">
    <property type="entry name" value="Nucleotidylyl transferase"/>
    <property type="match status" value="1"/>
</dbReference>